<evidence type="ECO:0000313" key="1">
    <source>
        <dbReference type="EMBL" id="ORE17532.1"/>
    </source>
</evidence>
<reference evidence="1 2" key="1">
    <citation type="journal article" date="2016" name="Proc. Natl. Acad. Sci. U.S.A.">
        <title>Lipid metabolic changes in an early divergent fungus govern the establishment of a mutualistic symbiosis with endobacteria.</title>
        <authorList>
            <person name="Lastovetsky O.A."/>
            <person name="Gaspar M.L."/>
            <person name="Mondo S.J."/>
            <person name="LaButti K.M."/>
            <person name="Sandor L."/>
            <person name="Grigoriev I.V."/>
            <person name="Henry S.A."/>
            <person name="Pawlowska T.E."/>
        </authorList>
    </citation>
    <scope>NUCLEOTIDE SEQUENCE [LARGE SCALE GENOMIC DNA]</scope>
    <source>
        <strain evidence="1 2">ATCC 11559</strain>
    </source>
</reference>
<dbReference type="Proteomes" id="UP000242381">
    <property type="component" value="Unassembled WGS sequence"/>
</dbReference>
<gene>
    <name evidence="1" type="ORF">BCV71DRAFT_264698</name>
</gene>
<dbReference type="OMA" id="DWYNENG"/>
<dbReference type="VEuPathDB" id="FungiDB:BCV72DRAFT_142142"/>
<protein>
    <submittedName>
        <fullName evidence="1">Uncharacterized protein</fullName>
    </submittedName>
</protein>
<name>A0A0A1NWE4_RHIZD</name>
<organism evidence="1 2">
    <name type="scientific">Rhizopus microsporus</name>
    <dbReference type="NCBI Taxonomy" id="58291"/>
    <lineage>
        <taxon>Eukaryota</taxon>
        <taxon>Fungi</taxon>
        <taxon>Fungi incertae sedis</taxon>
        <taxon>Mucoromycota</taxon>
        <taxon>Mucoromycotina</taxon>
        <taxon>Mucoromycetes</taxon>
        <taxon>Mucorales</taxon>
        <taxon>Mucorineae</taxon>
        <taxon>Rhizopodaceae</taxon>
        <taxon>Rhizopus</taxon>
    </lineage>
</organism>
<dbReference type="EMBL" id="KV921353">
    <property type="protein sequence ID" value="ORE17532.1"/>
    <property type="molecule type" value="Genomic_DNA"/>
</dbReference>
<evidence type="ECO:0000313" key="2">
    <source>
        <dbReference type="Proteomes" id="UP000242381"/>
    </source>
</evidence>
<sequence length="157" mass="18153">MLVNTQNVIHLQITNNTALRVIIYLPQDKIDWYNENNIHPQLLEALYPVIVENLVTSQGKSANKRKKEEEMNRAVDLEGFRFLYRFVPLKVQNNIVISERDFIFQEDDNNNDDKPVVKTNYKSVSVYPVQLLVSVDDALFINSTNTLDSYFTSLAGQ</sequence>
<dbReference type="AlphaFoldDB" id="A0A0A1NWE4"/>
<accession>A0A0A1NWE4</accession>
<proteinExistence type="predicted"/>